<dbReference type="PANTHER" id="PTHR12589">
    <property type="entry name" value="PYRUVOYL TETRAHYDROBIOPTERIN SYNTHASE"/>
    <property type="match status" value="1"/>
</dbReference>
<evidence type="ECO:0000256" key="8">
    <source>
        <dbReference type="ARBA" id="ARBA00023239"/>
    </source>
</evidence>
<dbReference type="Pfam" id="PF01242">
    <property type="entry name" value="PTPS"/>
    <property type="match status" value="1"/>
</dbReference>
<comment type="pathway">
    <text evidence="2">Purine metabolism; 7-cyano-7-deazaguanine biosynthesis.</text>
</comment>
<gene>
    <name evidence="11" type="ORF">SHKM778_28790</name>
</gene>
<dbReference type="InterPro" id="IPR038418">
    <property type="entry name" value="6-PTP_synth/QueD_sf"/>
</dbReference>
<reference evidence="11" key="2">
    <citation type="submission" date="2024-07" db="EMBL/GenBank/DDBJ databases">
        <title>Streptomyces haneummycinica sp. nov., a new antibiotic-producing actinobacterium isolated from marine sediment.</title>
        <authorList>
            <person name="Uemura M."/>
            <person name="Hamada M."/>
            <person name="Hirano S."/>
            <person name="Kobayashi K."/>
            <person name="Ohshiro T."/>
            <person name="Kobayashi T."/>
            <person name="Terahara T."/>
        </authorList>
    </citation>
    <scope>NUCLEOTIDE SEQUENCE</scope>
    <source>
        <strain evidence="11">KM77-8</strain>
    </source>
</reference>
<comment type="cofactor">
    <cofactor evidence="1">
        <name>Zn(2+)</name>
        <dbReference type="ChEBI" id="CHEBI:29105"/>
    </cofactor>
</comment>
<reference evidence="11" key="1">
    <citation type="submission" date="2024-06" db="EMBL/GenBank/DDBJ databases">
        <authorList>
            <consortium name="consrtm"/>
            <person name="Uemura M."/>
            <person name="Terahara T."/>
        </authorList>
    </citation>
    <scope>NUCLEOTIDE SEQUENCE</scope>
    <source>
        <strain evidence="11">KM77-8</strain>
    </source>
</reference>
<sequence length="153" mass="17148">MNPCDGPSPLPSTLKENNGLQFHSTAVRRLHHRQEVRLRGRPPAPGLPPAHKCARQHGHSYEVEVILTAPSLEEPGFVTDFGALAPFKKFLDTELDHHNLHEILLFEPTSERLAQFLAGWFIQNLQPKIPGHLVAVLVRETGSSWARFDVEGQ</sequence>
<evidence type="ECO:0000256" key="10">
    <source>
        <dbReference type="ARBA" id="ARBA00048807"/>
    </source>
</evidence>
<dbReference type="GO" id="GO:0046872">
    <property type="term" value="F:metal ion binding"/>
    <property type="evidence" value="ECO:0007669"/>
    <property type="project" value="UniProtKB-KW"/>
</dbReference>
<keyword evidence="8" id="KW-0456">Lyase</keyword>
<organism evidence="11">
    <name type="scientific">Streptomyces haneummycinicus</name>
    <dbReference type="NCBI Taxonomy" id="3074435"/>
    <lineage>
        <taxon>Bacteria</taxon>
        <taxon>Bacillati</taxon>
        <taxon>Actinomycetota</taxon>
        <taxon>Actinomycetes</taxon>
        <taxon>Kitasatosporales</taxon>
        <taxon>Streptomycetaceae</taxon>
        <taxon>Streptomyces</taxon>
    </lineage>
</organism>
<dbReference type="GO" id="GO:0070497">
    <property type="term" value="F:6-carboxytetrahydropterin synthase activity"/>
    <property type="evidence" value="ECO:0007669"/>
    <property type="project" value="UniProtKB-EC"/>
</dbReference>
<dbReference type="EC" id="4.1.2.50" evidence="4"/>
<accession>A0AAT9HGF4</accession>
<evidence type="ECO:0000256" key="3">
    <source>
        <dbReference type="ARBA" id="ARBA00008900"/>
    </source>
</evidence>
<evidence type="ECO:0000256" key="7">
    <source>
        <dbReference type="ARBA" id="ARBA00022833"/>
    </source>
</evidence>
<dbReference type="EMBL" id="AP035768">
    <property type="protein sequence ID" value="BFO16491.1"/>
    <property type="molecule type" value="Genomic_DNA"/>
</dbReference>
<evidence type="ECO:0000256" key="5">
    <source>
        <dbReference type="ARBA" id="ARBA00018141"/>
    </source>
</evidence>
<comment type="similarity">
    <text evidence="3">Belongs to the PTPS family. QueD subfamily.</text>
</comment>
<dbReference type="AlphaFoldDB" id="A0AAT9HGF4"/>
<keyword evidence="6" id="KW-0479">Metal-binding</keyword>
<evidence type="ECO:0000256" key="2">
    <source>
        <dbReference type="ARBA" id="ARBA00005061"/>
    </source>
</evidence>
<evidence type="ECO:0000256" key="4">
    <source>
        <dbReference type="ARBA" id="ARBA00012982"/>
    </source>
</evidence>
<evidence type="ECO:0000313" key="11">
    <source>
        <dbReference type="EMBL" id="BFO16491.1"/>
    </source>
</evidence>
<dbReference type="SUPFAM" id="SSF55620">
    <property type="entry name" value="Tetrahydrobiopterin biosynthesis enzymes-like"/>
    <property type="match status" value="1"/>
</dbReference>
<dbReference type="PANTHER" id="PTHR12589:SF7">
    <property type="entry name" value="6-PYRUVOYL TETRAHYDROBIOPTERIN SYNTHASE"/>
    <property type="match status" value="1"/>
</dbReference>
<dbReference type="Gene3D" id="3.30.479.10">
    <property type="entry name" value="6-pyruvoyl tetrahydropterin synthase/QueD"/>
    <property type="match status" value="1"/>
</dbReference>
<evidence type="ECO:0000256" key="6">
    <source>
        <dbReference type="ARBA" id="ARBA00022723"/>
    </source>
</evidence>
<name>A0AAT9HGF4_9ACTN</name>
<keyword evidence="7" id="KW-0862">Zinc</keyword>
<comment type="catalytic activity">
    <reaction evidence="10">
        <text>7,8-dihydroneopterin 3'-triphosphate + H2O = 6-carboxy-5,6,7,8-tetrahydropterin + triphosphate + acetaldehyde + 2 H(+)</text>
        <dbReference type="Rhea" id="RHEA:27966"/>
        <dbReference type="ChEBI" id="CHEBI:15343"/>
        <dbReference type="ChEBI" id="CHEBI:15377"/>
        <dbReference type="ChEBI" id="CHEBI:15378"/>
        <dbReference type="ChEBI" id="CHEBI:18036"/>
        <dbReference type="ChEBI" id="CHEBI:58462"/>
        <dbReference type="ChEBI" id="CHEBI:61032"/>
        <dbReference type="EC" id="4.1.2.50"/>
    </reaction>
</comment>
<proteinExistence type="inferred from homology"/>
<evidence type="ECO:0000256" key="1">
    <source>
        <dbReference type="ARBA" id="ARBA00001947"/>
    </source>
</evidence>
<dbReference type="InterPro" id="IPR007115">
    <property type="entry name" value="6-PTP_synth/QueD"/>
</dbReference>
<evidence type="ECO:0000256" key="9">
    <source>
        <dbReference type="ARBA" id="ARBA00031449"/>
    </source>
</evidence>
<protein>
    <recommendedName>
        <fullName evidence="5">6-carboxy-5,6,7,8-tetrahydropterin synthase</fullName>
        <ecNumber evidence="4">4.1.2.50</ecNumber>
    </recommendedName>
    <alternativeName>
        <fullName evidence="9">Queuosine biosynthesis protein QueD</fullName>
    </alternativeName>
</protein>